<dbReference type="InterPro" id="IPR004146">
    <property type="entry name" value="DC1"/>
</dbReference>
<dbReference type="EMBL" id="AWUE01015204">
    <property type="protein sequence ID" value="OMO98998.1"/>
    <property type="molecule type" value="Genomic_DNA"/>
</dbReference>
<keyword evidence="1" id="KW-0677">Repeat</keyword>
<comment type="caution">
    <text evidence="3">The sequence shown here is derived from an EMBL/GenBank/DDBJ whole genome shotgun (WGS) entry which is preliminary data.</text>
</comment>
<protein>
    <submittedName>
        <fullName evidence="3">C1-like protein</fullName>
    </submittedName>
</protein>
<name>A0A1R3JW18_9ROSI</name>
<evidence type="ECO:0000256" key="1">
    <source>
        <dbReference type="ARBA" id="ARBA00022737"/>
    </source>
</evidence>
<dbReference type="Proteomes" id="UP000187203">
    <property type="component" value="Unassembled WGS sequence"/>
</dbReference>
<dbReference type="PANTHER" id="PTHR32410">
    <property type="entry name" value="CYSTEINE/HISTIDINE-RICH C1 DOMAIN FAMILY PROTEIN"/>
    <property type="match status" value="1"/>
</dbReference>
<gene>
    <name evidence="3" type="ORF">COLO4_13572</name>
</gene>
<accession>A0A1R3JW18</accession>
<evidence type="ECO:0000313" key="4">
    <source>
        <dbReference type="Proteomes" id="UP000187203"/>
    </source>
</evidence>
<proteinExistence type="predicted"/>
<dbReference type="InterPro" id="IPR046349">
    <property type="entry name" value="C1-like_sf"/>
</dbReference>
<sequence>MGEKLPTKVNLMKIPSLRPSREKVVPPKIFKHLHELASLSKSKTEKLAAALLCKGCQQPLVSASDPNIYKCAEPECNEFIFHKSCAEVPGNLELVRKNCPEFLKAREPEYGFQKEQIQKCKICEEDHNRNRDAYECSDCLVQINIKGKFLPIVVIHESHTHPLNLIMVPISVNYEFGCCGCGELGKSISYRCFDCNFNLHVDCLLLPRTLSGVKNNKQSLRLTYGSLEENWWDKTHCKVCNKEISPEYWFYYSPATESVTHIGCVSAVDQ</sequence>
<dbReference type="PANTHER" id="PTHR32410:SF163">
    <property type="entry name" value="DC1 DOMAIN-CONTAINING PROTEIN"/>
    <property type="match status" value="1"/>
</dbReference>
<dbReference type="AlphaFoldDB" id="A0A1R3JW18"/>
<dbReference type="Pfam" id="PF03107">
    <property type="entry name" value="C1_2"/>
    <property type="match status" value="1"/>
</dbReference>
<organism evidence="3 4">
    <name type="scientific">Corchorus olitorius</name>
    <dbReference type="NCBI Taxonomy" id="93759"/>
    <lineage>
        <taxon>Eukaryota</taxon>
        <taxon>Viridiplantae</taxon>
        <taxon>Streptophyta</taxon>
        <taxon>Embryophyta</taxon>
        <taxon>Tracheophyta</taxon>
        <taxon>Spermatophyta</taxon>
        <taxon>Magnoliopsida</taxon>
        <taxon>eudicotyledons</taxon>
        <taxon>Gunneridae</taxon>
        <taxon>Pentapetalae</taxon>
        <taxon>rosids</taxon>
        <taxon>malvids</taxon>
        <taxon>Malvales</taxon>
        <taxon>Malvaceae</taxon>
        <taxon>Grewioideae</taxon>
        <taxon>Apeibeae</taxon>
        <taxon>Corchorus</taxon>
    </lineage>
</organism>
<dbReference type="InterPro" id="IPR053192">
    <property type="entry name" value="Vacuole_Formation_Reg"/>
</dbReference>
<dbReference type="SUPFAM" id="SSF57889">
    <property type="entry name" value="Cysteine-rich domain"/>
    <property type="match status" value="1"/>
</dbReference>
<evidence type="ECO:0000259" key="2">
    <source>
        <dbReference type="Pfam" id="PF03107"/>
    </source>
</evidence>
<keyword evidence="4" id="KW-1185">Reference proteome</keyword>
<evidence type="ECO:0000313" key="3">
    <source>
        <dbReference type="EMBL" id="OMO98998.1"/>
    </source>
</evidence>
<reference evidence="4" key="1">
    <citation type="submission" date="2013-09" db="EMBL/GenBank/DDBJ databases">
        <title>Corchorus olitorius genome sequencing.</title>
        <authorList>
            <person name="Alam M."/>
            <person name="Haque M.S."/>
            <person name="Islam M.S."/>
            <person name="Emdad E.M."/>
            <person name="Islam M.M."/>
            <person name="Ahmed B."/>
            <person name="Halim A."/>
            <person name="Hossen Q.M.M."/>
            <person name="Hossain M.Z."/>
            <person name="Ahmed R."/>
            <person name="Khan M.M."/>
            <person name="Islam R."/>
            <person name="Rashid M.M."/>
            <person name="Khan S.A."/>
            <person name="Rahman M.S."/>
            <person name="Alam M."/>
            <person name="Yahiya A.S."/>
            <person name="Khan M.S."/>
            <person name="Azam M.S."/>
            <person name="Haque T."/>
            <person name="Lashkar M.Z.H."/>
            <person name="Akhand A.I."/>
            <person name="Morshed G."/>
            <person name="Roy S."/>
            <person name="Uddin K.S."/>
            <person name="Rabeya T."/>
            <person name="Hossain A.S."/>
            <person name="Chowdhury A."/>
            <person name="Snigdha A.R."/>
            <person name="Mortoza M.S."/>
            <person name="Matin S.A."/>
            <person name="Hoque S.M.E."/>
            <person name="Islam M.K."/>
            <person name="Roy D.K."/>
            <person name="Haider R."/>
            <person name="Moosa M.M."/>
            <person name="Elias S.M."/>
            <person name="Hasan A.M."/>
            <person name="Jahan S."/>
            <person name="Shafiuddin M."/>
            <person name="Mahmood N."/>
            <person name="Shommy N.S."/>
        </authorList>
    </citation>
    <scope>NUCLEOTIDE SEQUENCE [LARGE SCALE GENOMIC DNA]</scope>
    <source>
        <strain evidence="4">cv. O-4</strain>
    </source>
</reference>
<dbReference type="STRING" id="93759.A0A1R3JW18"/>
<dbReference type="OrthoDB" id="1884766at2759"/>
<feature type="domain" description="DC1" evidence="2">
    <location>
        <begin position="158"/>
        <end position="203"/>
    </location>
</feature>